<accession>A0A645A2I8</accession>
<dbReference type="GO" id="GO:0050660">
    <property type="term" value="F:flavin adenine dinucleotide binding"/>
    <property type="evidence" value="ECO:0007669"/>
    <property type="project" value="TreeGrafter"/>
</dbReference>
<evidence type="ECO:0000256" key="2">
    <source>
        <dbReference type="ARBA" id="ARBA00023002"/>
    </source>
</evidence>
<dbReference type="InterPro" id="IPR036188">
    <property type="entry name" value="FAD/NAD-bd_sf"/>
</dbReference>
<dbReference type="Gene3D" id="3.50.50.60">
    <property type="entry name" value="FAD/NAD(P)-binding domain"/>
    <property type="match status" value="1"/>
</dbReference>
<proteinExistence type="predicted"/>
<reference evidence="5" key="1">
    <citation type="submission" date="2019-08" db="EMBL/GenBank/DDBJ databases">
        <authorList>
            <person name="Kucharzyk K."/>
            <person name="Murdoch R.W."/>
            <person name="Higgins S."/>
            <person name="Loffler F."/>
        </authorList>
    </citation>
    <scope>NUCLEOTIDE SEQUENCE</scope>
</reference>
<dbReference type="InterPro" id="IPR037099">
    <property type="entry name" value="Fum_R/Succ_DH_flav-like_C_sf"/>
</dbReference>
<sequence length="603" mass="66896">MQCKTIVSDILVVGGGGAGVMSSVMAAREGATVAIAVKGKIGKSGNLMMLGGSFGVDGPSAREYCNEPEASQEYTKEALFDKLVSSAFYIGDQKLQKHFVEEGPKALKEFFQWVRDSGQKFLFNPKACRWRTSGTAFGNVLKKGLRNQQKETVIDTYEDTMITELLTCDGKVCGALGMNMYTGELIEFKAKAVILATGGYQPMPLKNTFSDMTGDGIAMALRAGAEVKDMEYLLFIPTLIEPAYAKGSILPFQMTMPNLFPLKQKATDLDGVELIYPQDSKYKTTASSSKVKKLLIHYVYGEGIYKKWDKYGNRFYFDYSDYTDDEIREAFRIIADNMEHWYKKGMYHHIDLMDLAERIIKNDKRLLVGLGNEYSMGGVVVDETFATRVPGLYAAGEVTSGVFGAFRSADGLTEMLAHGLTAGKTAGEYVKSAAQLEPEDLDEKVAVLTAPLNRSKGISPIEALNKLESICDKGFNFFRDEERLVKAYEEICSLRASLDQMAAPGGAVYNLEWMNSVIVRNLALCAEIGIYSAMQRKETRGCHVRSDYPQVNNKEYMFSYTASLKDGDINYGKSYPEAVYMPIDNNIYPNIAECISKTILEVI</sequence>
<dbReference type="EMBL" id="VSSQ01011488">
    <property type="protein sequence ID" value="MPM46948.1"/>
    <property type="molecule type" value="Genomic_DNA"/>
</dbReference>
<keyword evidence="2 5" id="KW-0560">Oxidoreductase</keyword>
<evidence type="ECO:0000259" key="3">
    <source>
        <dbReference type="Pfam" id="PF00890"/>
    </source>
</evidence>
<dbReference type="InterPro" id="IPR003953">
    <property type="entry name" value="FAD-dep_OxRdtase_2_FAD-bd"/>
</dbReference>
<dbReference type="Gene3D" id="3.90.700.10">
    <property type="entry name" value="Succinate dehydrogenase/fumarate reductase flavoprotein, catalytic domain"/>
    <property type="match status" value="1"/>
</dbReference>
<dbReference type="SUPFAM" id="SSF51905">
    <property type="entry name" value="FAD/NAD(P)-binding domain"/>
    <property type="match status" value="1"/>
</dbReference>
<dbReference type="GO" id="GO:0000104">
    <property type="term" value="F:succinate dehydrogenase activity"/>
    <property type="evidence" value="ECO:0007669"/>
    <property type="project" value="TreeGrafter"/>
</dbReference>
<name>A0A645A2I8_9ZZZZ</name>
<evidence type="ECO:0000313" key="5">
    <source>
        <dbReference type="EMBL" id="MPM46948.1"/>
    </source>
</evidence>
<dbReference type="GO" id="GO:0009055">
    <property type="term" value="F:electron transfer activity"/>
    <property type="evidence" value="ECO:0007669"/>
    <property type="project" value="TreeGrafter"/>
</dbReference>
<protein>
    <submittedName>
        <fullName evidence="5">Fumarate reductase flavoprotein subunit</fullName>
        <ecNumber evidence="5">1.3.5.4</ecNumber>
    </submittedName>
</protein>
<evidence type="ECO:0000259" key="4">
    <source>
        <dbReference type="Pfam" id="PF02910"/>
    </source>
</evidence>
<dbReference type="PANTHER" id="PTHR11632:SF73">
    <property type="entry name" value="BLR3196 PROTEIN"/>
    <property type="match status" value="1"/>
</dbReference>
<keyword evidence="1" id="KW-0285">Flavoprotein</keyword>
<dbReference type="Pfam" id="PF02910">
    <property type="entry name" value="Succ_DH_flav_C"/>
    <property type="match status" value="1"/>
</dbReference>
<dbReference type="GO" id="GO:0009061">
    <property type="term" value="P:anaerobic respiration"/>
    <property type="evidence" value="ECO:0007669"/>
    <property type="project" value="TreeGrafter"/>
</dbReference>
<dbReference type="AlphaFoldDB" id="A0A645A2I8"/>
<dbReference type="EC" id="1.3.5.4" evidence="5"/>
<dbReference type="InterPro" id="IPR030664">
    <property type="entry name" value="SdhA/FrdA/AprA"/>
</dbReference>
<dbReference type="PRINTS" id="PR00368">
    <property type="entry name" value="FADPNR"/>
</dbReference>
<organism evidence="5">
    <name type="scientific">bioreactor metagenome</name>
    <dbReference type="NCBI Taxonomy" id="1076179"/>
    <lineage>
        <taxon>unclassified sequences</taxon>
        <taxon>metagenomes</taxon>
        <taxon>ecological metagenomes</taxon>
    </lineage>
</organism>
<dbReference type="Gene3D" id="1.20.58.100">
    <property type="entry name" value="Fumarate reductase/succinate dehydrogenase flavoprotein-like, C-terminal domain"/>
    <property type="match status" value="1"/>
</dbReference>
<dbReference type="PANTHER" id="PTHR11632">
    <property type="entry name" value="SUCCINATE DEHYDROGENASE 2 FLAVOPROTEIN SUBUNIT"/>
    <property type="match status" value="1"/>
</dbReference>
<dbReference type="Pfam" id="PF00890">
    <property type="entry name" value="FAD_binding_2"/>
    <property type="match status" value="1"/>
</dbReference>
<evidence type="ECO:0000256" key="1">
    <source>
        <dbReference type="ARBA" id="ARBA00022630"/>
    </source>
</evidence>
<dbReference type="PIRSF" id="PIRSF000171">
    <property type="entry name" value="SDHA_APRA_LASPO"/>
    <property type="match status" value="1"/>
</dbReference>
<dbReference type="SUPFAM" id="SSF46977">
    <property type="entry name" value="Succinate dehydrogenase/fumarate reductase flavoprotein C-terminal domain"/>
    <property type="match status" value="1"/>
</dbReference>
<dbReference type="InterPro" id="IPR027477">
    <property type="entry name" value="Succ_DH/fumarate_Rdtase_cat_sf"/>
</dbReference>
<feature type="domain" description="FAD-dependent oxidoreductase 2 FAD-binding" evidence="3">
    <location>
        <begin position="9"/>
        <end position="408"/>
    </location>
</feature>
<dbReference type="GO" id="GO:0005886">
    <property type="term" value="C:plasma membrane"/>
    <property type="evidence" value="ECO:0007669"/>
    <property type="project" value="TreeGrafter"/>
</dbReference>
<comment type="caution">
    <text evidence="5">The sequence shown here is derived from an EMBL/GenBank/DDBJ whole genome shotgun (WGS) entry which is preliminary data.</text>
</comment>
<dbReference type="InterPro" id="IPR015939">
    <property type="entry name" value="Fum_Rdtase/Succ_DH_flav-like_C"/>
</dbReference>
<feature type="domain" description="Fumarate reductase/succinate dehydrogenase flavoprotein-like C-terminal" evidence="4">
    <location>
        <begin position="465"/>
        <end position="565"/>
    </location>
</feature>
<gene>
    <name evidence="5" type="primary">frdA_13</name>
    <name evidence="5" type="ORF">SDC9_93655</name>
</gene>